<dbReference type="SUPFAM" id="SSF48150">
    <property type="entry name" value="DNA-glycosylase"/>
    <property type="match status" value="1"/>
</dbReference>
<dbReference type="NCBIfam" id="TIGR02757">
    <property type="entry name" value="TIGR02757 family protein"/>
    <property type="match status" value="1"/>
</dbReference>
<dbReference type="InterPro" id="IPR014127">
    <property type="entry name" value="CHP02757"/>
</dbReference>
<dbReference type="Proteomes" id="UP001295463">
    <property type="component" value="Chromosome"/>
</dbReference>
<evidence type="ECO:0000313" key="2">
    <source>
        <dbReference type="Proteomes" id="UP001295463"/>
    </source>
</evidence>
<gene>
    <name evidence="1" type="ORF">GEAMG1_0095</name>
</gene>
<proteinExistence type="predicted"/>
<reference evidence="1 2" key="1">
    <citation type="submission" date="2022-03" db="EMBL/GenBank/DDBJ databases">
        <authorList>
            <person name="Koch H."/>
        </authorList>
    </citation>
    <scope>NUCLEOTIDE SEQUENCE [LARGE SCALE GENOMIC DNA]</scope>
    <source>
        <strain evidence="1 2">G1</strain>
    </source>
</reference>
<evidence type="ECO:0000313" key="1">
    <source>
        <dbReference type="EMBL" id="CAH2029917.1"/>
    </source>
</evidence>
<protein>
    <recommendedName>
        <fullName evidence="3">TIGR02757 family protein</fullName>
    </recommendedName>
</protein>
<sequence>MTPAHLKAALETLYRSRSQQHLANDPLAFCHRYQHREDREIAALLASCFAYGAVGVIRGSLERIFGELGPSPRRYLERLDPRLAAETFAGFKHRFNDGRDLAALLWAIRQIRHQAGTIEAFFLRFHDRQAPTVEAGLIGFADAVLALDYSPVFGEQGLPQRASYRFLFPSPASGSACKRLCMLLRWLVRPADGIDLGLWHGVHPRQLIIPVDRHIERIGQLLGLSDRRTPDWRMACQITDNLRRLDPDDPVKYDFSLCHLGISEGCTGSPGASCIRCMVRGLCAADKRIDRVARF</sequence>
<keyword evidence="2" id="KW-1185">Reference proteome</keyword>
<organism evidence="1 2">
    <name type="scientific">Trichlorobacter ammonificans</name>
    <dbReference type="NCBI Taxonomy" id="2916410"/>
    <lineage>
        <taxon>Bacteria</taxon>
        <taxon>Pseudomonadati</taxon>
        <taxon>Thermodesulfobacteriota</taxon>
        <taxon>Desulfuromonadia</taxon>
        <taxon>Geobacterales</taxon>
        <taxon>Geobacteraceae</taxon>
        <taxon>Trichlorobacter</taxon>
    </lineage>
</organism>
<dbReference type="EMBL" id="OW150024">
    <property type="protein sequence ID" value="CAH2029917.1"/>
    <property type="molecule type" value="Genomic_DNA"/>
</dbReference>
<dbReference type="RefSeq" id="WP_305730894.1">
    <property type="nucleotide sequence ID" value="NZ_OW150024.1"/>
</dbReference>
<dbReference type="Gene3D" id="1.10.1670.10">
    <property type="entry name" value="Helix-hairpin-Helix base-excision DNA repair enzymes (C-terminal)"/>
    <property type="match status" value="1"/>
</dbReference>
<dbReference type="InterPro" id="IPR023170">
    <property type="entry name" value="HhH_base_excis_C"/>
</dbReference>
<accession>A0ABM9D5C8</accession>
<dbReference type="Pfam" id="PF09674">
    <property type="entry name" value="DUF2400"/>
    <property type="match status" value="1"/>
</dbReference>
<dbReference type="InterPro" id="IPR011257">
    <property type="entry name" value="DNA_glycosylase"/>
</dbReference>
<evidence type="ECO:0008006" key="3">
    <source>
        <dbReference type="Google" id="ProtNLM"/>
    </source>
</evidence>
<name>A0ABM9D5C8_9BACT</name>